<keyword evidence="2" id="KW-1185">Reference proteome</keyword>
<organism evidence="1 2">
    <name type="scientific">Elysia marginata</name>
    <dbReference type="NCBI Taxonomy" id="1093978"/>
    <lineage>
        <taxon>Eukaryota</taxon>
        <taxon>Metazoa</taxon>
        <taxon>Spiralia</taxon>
        <taxon>Lophotrochozoa</taxon>
        <taxon>Mollusca</taxon>
        <taxon>Gastropoda</taxon>
        <taxon>Heterobranchia</taxon>
        <taxon>Euthyneura</taxon>
        <taxon>Panpulmonata</taxon>
        <taxon>Sacoglossa</taxon>
        <taxon>Placobranchoidea</taxon>
        <taxon>Plakobranchidae</taxon>
        <taxon>Elysia</taxon>
    </lineage>
</organism>
<evidence type="ECO:0000313" key="2">
    <source>
        <dbReference type="Proteomes" id="UP000762676"/>
    </source>
</evidence>
<name>A0AAV4IQ55_9GAST</name>
<dbReference type="Proteomes" id="UP000762676">
    <property type="component" value="Unassembled WGS sequence"/>
</dbReference>
<sequence>MKTKQAKYYGAENISFSENHEESSSGHSVIFVRILMKNSSLVFLLVVGYMRIPEKWPCPYHFNRTFLVVALGSRTTRRVVKNVHRHFFLHACSMHRITCSV</sequence>
<protein>
    <submittedName>
        <fullName evidence="1">Uncharacterized protein</fullName>
    </submittedName>
</protein>
<proteinExistence type="predicted"/>
<evidence type="ECO:0000313" key="1">
    <source>
        <dbReference type="EMBL" id="GFS11874.1"/>
    </source>
</evidence>
<gene>
    <name evidence="1" type="ORF">ElyMa_006683000</name>
</gene>
<comment type="caution">
    <text evidence="1">The sequence shown here is derived from an EMBL/GenBank/DDBJ whole genome shotgun (WGS) entry which is preliminary data.</text>
</comment>
<dbReference type="AlphaFoldDB" id="A0AAV4IQ55"/>
<reference evidence="1 2" key="1">
    <citation type="journal article" date="2021" name="Elife">
        <title>Chloroplast acquisition without the gene transfer in kleptoplastic sea slugs, Plakobranchus ocellatus.</title>
        <authorList>
            <person name="Maeda T."/>
            <person name="Takahashi S."/>
            <person name="Yoshida T."/>
            <person name="Shimamura S."/>
            <person name="Takaki Y."/>
            <person name="Nagai Y."/>
            <person name="Toyoda A."/>
            <person name="Suzuki Y."/>
            <person name="Arimoto A."/>
            <person name="Ishii H."/>
            <person name="Satoh N."/>
            <person name="Nishiyama T."/>
            <person name="Hasebe M."/>
            <person name="Maruyama T."/>
            <person name="Minagawa J."/>
            <person name="Obokata J."/>
            <person name="Shigenobu S."/>
        </authorList>
    </citation>
    <scope>NUCLEOTIDE SEQUENCE [LARGE SCALE GENOMIC DNA]</scope>
</reference>
<dbReference type="EMBL" id="BMAT01013385">
    <property type="protein sequence ID" value="GFS11874.1"/>
    <property type="molecule type" value="Genomic_DNA"/>
</dbReference>
<accession>A0AAV4IQ55</accession>